<dbReference type="GO" id="GO:0016787">
    <property type="term" value="F:hydrolase activity"/>
    <property type="evidence" value="ECO:0007669"/>
    <property type="project" value="UniProtKB-KW"/>
</dbReference>
<keyword evidence="1" id="KW-0378">Hydrolase</keyword>
<organism evidence="1">
    <name type="scientific">human gut metagenome</name>
    <dbReference type="NCBI Taxonomy" id="408170"/>
    <lineage>
        <taxon>unclassified sequences</taxon>
        <taxon>metagenomes</taxon>
        <taxon>organismal metagenomes</taxon>
    </lineage>
</organism>
<comment type="caution">
    <text evidence="1">The sequence shown here is derived from an EMBL/GenBank/DDBJ whole genome shotgun (WGS) entry which is preliminary data.</text>
</comment>
<gene>
    <name evidence="1" type="ORF">LEA_08122</name>
</gene>
<evidence type="ECO:0000313" key="1">
    <source>
        <dbReference type="EMBL" id="EKC69768.1"/>
    </source>
</evidence>
<proteinExistence type="predicted"/>
<dbReference type="AlphaFoldDB" id="K1TIX2"/>
<protein>
    <submittedName>
        <fullName evidence="1">Creatinine amidohydrolase</fullName>
    </submittedName>
</protein>
<dbReference type="EMBL" id="AJWY01005386">
    <property type="protein sequence ID" value="EKC69768.1"/>
    <property type="molecule type" value="Genomic_DNA"/>
</dbReference>
<name>K1TIX2_9ZZZZ</name>
<reference evidence="1" key="1">
    <citation type="journal article" date="2013" name="Environ. Microbiol.">
        <title>Microbiota from the distal guts of lean and obese adolescents exhibit partial functional redundancy besides clear differences in community structure.</title>
        <authorList>
            <person name="Ferrer M."/>
            <person name="Ruiz A."/>
            <person name="Lanza F."/>
            <person name="Haange S.B."/>
            <person name="Oberbach A."/>
            <person name="Till H."/>
            <person name="Bargiela R."/>
            <person name="Campoy C."/>
            <person name="Segura M.T."/>
            <person name="Richter M."/>
            <person name="von Bergen M."/>
            <person name="Seifert J."/>
            <person name="Suarez A."/>
        </authorList>
    </citation>
    <scope>NUCLEOTIDE SEQUENCE</scope>
</reference>
<sequence length="157" mass="17898">MLYMDMCMQLFNKSVDLFMMDKIQTDPVGVMKRMDSVFVAGYRIMGRLDDVPCTTEFFHPGQQSCAPFNDLFGLAYQSGAIGYCFQENGDHASTSAIPDEKTRLEMADMGQEIIEALVQRMNVPHVVEQMKDLAQYNLETEARYPWMPSAWNKAQGK</sequence>
<accession>K1TIX2</accession>